<dbReference type="Pfam" id="PF00105">
    <property type="entry name" value="zf-C4"/>
    <property type="match status" value="1"/>
</dbReference>
<evidence type="ECO:0000256" key="3">
    <source>
        <dbReference type="ARBA" id="ARBA00022771"/>
    </source>
</evidence>
<dbReference type="InterPro" id="IPR035500">
    <property type="entry name" value="NHR-like_dom_sf"/>
</dbReference>
<dbReference type="GO" id="GO:0008270">
    <property type="term" value="F:zinc ion binding"/>
    <property type="evidence" value="ECO:0007669"/>
    <property type="project" value="UniProtKB-KW"/>
</dbReference>
<evidence type="ECO:0000313" key="14">
    <source>
        <dbReference type="Proteomes" id="UP000218231"/>
    </source>
</evidence>
<dbReference type="GO" id="GO:0003700">
    <property type="term" value="F:DNA-binding transcription factor activity"/>
    <property type="evidence" value="ECO:0007669"/>
    <property type="project" value="InterPro"/>
</dbReference>
<evidence type="ECO:0000256" key="6">
    <source>
        <dbReference type="ARBA" id="ARBA00023125"/>
    </source>
</evidence>
<evidence type="ECO:0000313" key="13">
    <source>
        <dbReference type="EMBL" id="PAV77123.1"/>
    </source>
</evidence>
<name>A0A2A2KTI1_9BILA</name>
<protein>
    <recommendedName>
        <fullName evidence="15">Nuclear receptor domain-containing protein</fullName>
    </recommendedName>
</protein>
<dbReference type="PROSITE" id="PS51030">
    <property type="entry name" value="NUCLEAR_REC_DBD_2"/>
    <property type="match status" value="1"/>
</dbReference>
<dbReference type="GO" id="GO:0043565">
    <property type="term" value="F:sequence-specific DNA binding"/>
    <property type="evidence" value="ECO:0007669"/>
    <property type="project" value="InterPro"/>
</dbReference>
<dbReference type="PROSITE" id="PS51843">
    <property type="entry name" value="NR_LBD"/>
    <property type="match status" value="1"/>
</dbReference>
<feature type="compositionally biased region" description="Low complexity" evidence="10">
    <location>
        <begin position="90"/>
        <end position="108"/>
    </location>
</feature>
<dbReference type="SUPFAM" id="SSF57716">
    <property type="entry name" value="Glucocorticoid receptor-like (DNA-binding domain)"/>
    <property type="match status" value="1"/>
</dbReference>
<feature type="region of interest" description="Disordered" evidence="10">
    <location>
        <begin position="76"/>
        <end position="109"/>
    </location>
</feature>
<dbReference type="PRINTS" id="PR00047">
    <property type="entry name" value="STROIDFINGER"/>
</dbReference>
<dbReference type="STRING" id="2018661.A0A2A2KTI1"/>
<feature type="domain" description="NR LBD" evidence="12">
    <location>
        <begin position="178"/>
        <end position="410"/>
    </location>
</feature>
<sequence length="410" mass="47411">MTLMKCDVCDSPTATSLHFGAKSCKACAAFFRRTVAQNSTFKCITGENKCKIHYEKRMNCKACRYVKCIKKNMKRNKVKSQMKHKPARQSTSSSSMEPPSPVEQNNIQDEQEQIDVVNVKMYNEDEAINSASLMQYPNAGGMLEYQEVALDCNTESPQTSEEYYSDNNCGIIPTFEVIEESAIEGELRQHLKCESALNRRRKISYNCTSVKDLFDNNYCIVPFEKSQLTEFDYKTFQGFHNFEYSMHYDYACSFPGYDELSSAGKNMVYRYCLGVDIVMNSAYYTSLLGYEDGVFVSSDGKTTRMVPLPITGEEPGAAQYFQSNEEFQRYRTLICPKIRMWKYVIEPFCQLQVTFEEFVVLKALTIWQFCNYSPEIFPNRGINLALRMLDEPSRRVYDYHRNVLFACLHK</sequence>
<evidence type="ECO:0000256" key="10">
    <source>
        <dbReference type="SAM" id="MobiDB-lite"/>
    </source>
</evidence>
<evidence type="ECO:0000256" key="4">
    <source>
        <dbReference type="ARBA" id="ARBA00022833"/>
    </source>
</evidence>
<reference evidence="13 14" key="1">
    <citation type="journal article" date="2017" name="Curr. Biol.">
        <title>Genome architecture and evolution of a unichromosomal asexual nematode.</title>
        <authorList>
            <person name="Fradin H."/>
            <person name="Zegar C."/>
            <person name="Gutwein M."/>
            <person name="Lucas J."/>
            <person name="Kovtun M."/>
            <person name="Corcoran D."/>
            <person name="Baugh L.R."/>
            <person name="Kiontke K."/>
            <person name="Gunsalus K."/>
            <person name="Fitch D.H."/>
            <person name="Piano F."/>
        </authorList>
    </citation>
    <scope>NUCLEOTIDE SEQUENCE [LARGE SCALE GENOMIC DNA]</scope>
    <source>
        <strain evidence="13">PF1309</strain>
    </source>
</reference>
<comment type="caution">
    <text evidence="13">The sequence shown here is derived from an EMBL/GenBank/DDBJ whole genome shotgun (WGS) entry which is preliminary data.</text>
</comment>
<dbReference type="InterPro" id="IPR001628">
    <property type="entry name" value="Znf_hrmn_rcpt"/>
</dbReference>
<dbReference type="OrthoDB" id="9996608at2759"/>
<organism evidence="13 14">
    <name type="scientific">Diploscapter pachys</name>
    <dbReference type="NCBI Taxonomy" id="2018661"/>
    <lineage>
        <taxon>Eukaryota</taxon>
        <taxon>Metazoa</taxon>
        <taxon>Ecdysozoa</taxon>
        <taxon>Nematoda</taxon>
        <taxon>Chromadorea</taxon>
        <taxon>Rhabditida</taxon>
        <taxon>Rhabditina</taxon>
        <taxon>Rhabditomorpha</taxon>
        <taxon>Rhabditoidea</taxon>
        <taxon>Rhabditidae</taxon>
        <taxon>Diploscapter</taxon>
    </lineage>
</organism>
<evidence type="ECO:0000259" key="12">
    <source>
        <dbReference type="PROSITE" id="PS51843"/>
    </source>
</evidence>
<proteinExistence type="inferred from homology"/>
<evidence type="ECO:0000256" key="8">
    <source>
        <dbReference type="ARBA" id="ARBA00023170"/>
    </source>
</evidence>
<comment type="similarity">
    <text evidence="1">Belongs to the nuclear hormone receptor family.</text>
</comment>
<keyword evidence="5" id="KW-0805">Transcription regulation</keyword>
<evidence type="ECO:0000256" key="5">
    <source>
        <dbReference type="ARBA" id="ARBA00023015"/>
    </source>
</evidence>
<dbReference type="SMART" id="SM00399">
    <property type="entry name" value="ZnF_C4"/>
    <property type="match status" value="1"/>
</dbReference>
<dbReference type="EMBL" id="LIAE01007765">
    <property type="protein sequence ID" value="PAV77123.1"/>
    <property type="molecule type" value="Genomic_DNA"/>
</dbReference>
<dbReference type="PANTHER" id="PTHR46397:SF3">
    <property type="entry name" value="NR LBD DOMAIN-CONTAINING PROTEIN-RELATED"/>
    <property type="match status" value="1"/>
</dbReference>
<evidence type="ECO:0000259" key="11">
    <source>
        <dbReference type="PROSITE" id="PS51030"/>
    </source>
</evidence>
<keyword evidence="8" id="KW-0675">Receptor</keyword>
<dbReference type="Pfam" id="PF00104">
    <property type="entry name" value="Hormone_recep"/>
    <property type="match status" value="1"/>
</dbReference>
<evidence type="ECO:0008006" key="15">
    <source>
        <dbReference type="Google" id="ProtNLM"/>
    </source>
</evidence>
<gene>
    <name evidence="13" type="ORF">WR25_14224</name>
</gene>
<keyword evidence="6" id="KW-0238">DNA-binding</keyword>
<dbReference type="InterPro" id="IPR013088">
    <property type="entry name" value="Znf_NHR/GATA"/>
</dbReference>
<dbReference type="Gene3D" id="1.10.565.10">
    <property type="entry name" value="Retinoid X Receptor"/>
    <property type="match status" value="1"/>
</dbReference>
<evidence type="ECO:0000256" key="9">
    <source>
        <dbReference type="ARBA" id="ARBA00023242"/>
    </source>
</evidence>
<feature type="compositionally biased region" description="Basic residues" evidence="10">
    <location>
        <begin position="76"/>
        <end position="87"/>
    </location>
</feature>
<dbReference type="AlphaFoldDB" id="A0A2A2KTI1"/>
<dbReference type="SUPFAM" id="SSF48508">
    <property type="entry name" value="Nuclear receptor ligand-binding domain"/>
    <property type="match status" value="1"/>
</dbReference>
<dbReference type="PANTHER" id="PTHR46397">
    <property type="entry name" value="NUCLEAR HORMONE RECEPTOR FAMILY-RELATED"/>
    <property type="match status" value="1"/>
</dbReference>
<dbReference type="Proteomes" id="UP000218231">
    <property type="component" value="Unassembled WGS sequence"/>
</dbReference>
<dbReference type="PROSITE" id="PS00031">
    <property type="entry name" value="NUCLEAR_REC_DBD_1"/>
    <property type="match status" value="1"/>
</dbReference>
<evidence type="ECO:0000256" key="1">
    <source>
        <dbReference type="ARBA" id="ARBA00005993"/>
    </source>
</evidence>
<dbReference type="InterPro" id="IPR000536">
    <property type="entry name" value="Nucl_hrmn_rcpt_lig-bd"/>
</dbReference>
<evidence type="ECO:0000256" key="7">
    <source>
        <dbReference type="ARBA" id="ARBA00023163"/>
    </source>
</evidence>
<accession>A0A2A2KTI1</accession>
<keyword evidence="7" id="KW-0804">Transcription</keyword>
<feature type="domain" description="Nuclear receptor" evidence="11">
    <location>
        <begin position="3"/>
        <end position="80"/>
    </location>
</feature>
<keyword evidence="3" id="KW-0863">Zinc-finger</keyword>
<keyword evidence="9" id="KW-0539">Nucleus</keyword>
<keyword evidence="14" id="KW-1185">Reference proteome</keyword>
<dbReference type="Gene3D" id="3.30.50.10">
    <property type="entry name" value="Erythroid Transcription Factor GATA-1, subunit A"/>
    <property type="match status" value="1"/>
</dbReference>
<keyword evidence="2" id="KW-0479">Metal-binding</keyword>
<evidence type="ECO:0000256" key="2">
    <source>
        <dbReference type="ARBA" id="ARBA00022723"/>
    </source>
</evidence>
<keyword evidence="4" id="KW-0862">Zinc</keyword>